<reference evidence="2" key="1">
    <citation type="submission" date="2021-05" db="EMBL/GenBank/DDBJ databases">
        <authorList>
            <person name="Alioto T."/>
            <person name="Alioto T."/>
            <person name="Gomez Garrido J."/>
        </authorList>
    </citation>
    <scope>NUCLEOTIDE SEQUENCE</scope>
</reference>
<evidence type="ECO:0000256" key="1">
    <source>
        <dbReference type="SAM" id="Phobius"/>
    </source>
</evidence>
<accession>A0A8D8T3A9</accession>
<organism evidence="2">
    <name type="scientific">Cacopsylla melanoneura</name>
    <dbReference type="NCBI Taxonomy" id="428564"/>
    <lineage>
        <taxon>Eukaryota</taxon>
        <taxon>Metazoa</taxon>
        <taxon>Ecdysozoa</taxon>
        <taxon>Arthropoda</taxon>
        <taxon>Hexapoda</taxon>
        <taxon>Insecta</taxon>
        <taxon>Pterygota</taxon>
        <taxon>Neoptera</taxon>
        <taxon>Paraneoptera</taxon>
        <taxon>Hemiptera</taxon>
        <taxon>Sternorrhyncha</taxon>
        <taxon>Psylloidea</taxon>
        <taxon>Psyllidae</taxon>
        <taxon>Psyllinae</taxon>
        <taxon>Cacopsylla</taxon>
    </lineage>
</organism>
<keyword evidence="1" id="KW-0812">Transmembrane</keyword>
<dbReference type="EMBL" id="HBUF01247424">
    <property type="protein sequence ID" value="CAG6678915.1"/>
    <property type="molecule type" value="Transcribed_RNA"/>
</dbReference>
<sequence length="119" mass="13774">MNLVVLQNLVTRKIFIQNLAIPKSSPSYQVHQTMALVINLVQLVMVTISRLANHYAQKNYRHKKNVRPTNVHLNVTTKYFCLKNIQTQIKSPEKNRITSMQAKMKNLKPNLNMTKNSSK</sequence>
<protein>
    <recommendedName>
        <fullName evidence="3">Transmembrane protein</fullName>
    </recommendedName>
</protein>
<keyword evidence="1" id="KW-0472">Membrane</keyword>
<evidence type="ECO:0000313" key="2">
    <source>
        <dbReference type="EMBL" id="CAG6678915.1"/>
    </source>
</evidence>
<dbReference type="AlphaFoldDB" id="A0A8D8T3A9"/>
<proteinExistence type="predicted"/>
<evidence type="ECO:0008006" key="3">
    <source>
        <dbReference type="Google" id="ProtNLM"/>
    </source>
</evidence>
<keyword evidence="1" id="KW-1133">Transmembrane helix</keyword>
<feature type="transmembrane region" description="Helical" evidence="1">
    <location>
        <begin position="33"/>
        <end position="53"/>
    </location>
</feature>
<name>A0A8D8T3A9_9HEMI</name>